<dbReference type="Pfam" id="PF00106">
    <property type="entry name" value="adh_short"/>
    <property type="match status" value="1"/>
</dbReference>
<organism evidence="4 5">
    <name type="scientific">Apiospora hydei</name>
    <dbReference type="NCBI Taxonomy" id="1337664"/>
    <lineage>
        <taxon>Eukaryota</taxon>
        <taxon>Fungi</taxon>
        <taxon>Dikarya</taxon>
        <taxon>Ascomycota</taxon>
        <taxon>Pezizomycotina</taxon>
        <taxon>Sordariomycetes</taxon>
        <taxon>Xylariomycetidae</taxon>
        <taxon>Amphisphaeriales</taxon>
        <taxon>Apiosporaceae</taxon>
        <taxon>Apiospora</taxon>
    </lineage>
</organism>
<dbReference type="SUPFAM" id="SSF51735">
    <property type="entry name" value="NAD(P)-binding Rossmann-fold domains"/>
    <property type="match status" value="1"/>
</dbReference>
<keyword evidence="2" id="KW-0560">Oxidoreductase</keyword>
<comment type="caution">
    <text evidence="4">The sequence shown here is derived from an EMBL/GenBank/DDBJ whole genome shotgun (WGS) entry which is preliminary data.</text>
</comment>
<name>A0ABR1V8N6_9PEZI</name>
<proteinExistence type="inferred from homology"/>
<evidence type="ECO:0000256" key="1">
    <source>
        <dbReference type="ARBA" id="ARBA00006484"/>
    </source>
</evidence>
<evidence type="ECO:0000256" key="2">
    <source>
        <dbReference type="ARBA" id="ARBA00023002"/>
    </source>
</evidence>
<evidence type="ECO:0000313" key="4">
    <source>
        <dbReference type="EMBL" id="KAK8066424.1"/>
    </source>
</evidence>
<dbReference type="InterPro" id="IPR002347">
    <property type="entry name" value="SDR_fam"/>
</dbReference>
<keyword evidence="5" id="KW-1185">Reference proteome</keyword>
<dbReference type="PRINTS" id="PR00081">
    <property type="entry name" value="GDHRDH"/>
</dbReference>
<feature type="non-terminal residue" evidence="4">
    <location>
        <position position="425"/>
    </location>
</feature>
<dbReference type="Gene3D" id="3.40.50.720">
    <property type="entry name" value="NAD(P)-binding Rossmann-like Domain"/>
    <property type="match status" value="1"/>
</dbReference>
<dbReference type="PANTHER" id="PTHR43899">
    <property type="entry name" value="RH59310P"/>
    <property type="match status" value="1"/>
</dbReference>
<evidence type="ECO:0000256" key="3">
    <source>
        <dbReference type="RuleBase" id="RU000363"/>
    </source>
</evidence>
<evidence type="ECO:0000313" key="5">
    <source>
        <dbReference type="Proteomes" id="UP001433268"/>
    </source>
</evidence>
<dbReference type="InterPro" id="IPR051019">
    <property type="entry name" value="VLCFA-Steroid_DH"/>
</dbReference>
<accession>A0ABR1V8N6</accession>
<gene>
    <name evidence="4" type="ORF">PG997_013171</name>
</gene>
<protein>
    <submittedName>
        <fullName evidence="4">Uncharacterized protein</fullName>
    </submittedName>
</protein>
<dbReference type="PANTHER" id="PTHR43899:SF13">
    <property type="entry name" value="RH59310P"/>
    <property type="match status" value="1"/>
</dbReference>
<dbReference type="Proteomes" id="UP001433268">
    <property type="component" value="Unassembled WGS sequence"/>
</dbReference>
<comment type="similarity">
    <text evidence="1 3">Belongs to the short-chain dehydrogenases/reductases (SDR) family.</text>
</comment>
<dbReference type="InterPro" id="IPR036291">
    <property type="entry name" value="NAD(P)-bd_dom_sf"/>
</dbReference>
<reference evidence="4 5" key="1">
    <citation type="submission" date="2023-01" db="EMBL/GenBank/DDBJ databases">
        <title>Analysis of 21 Apiospora genomes using comparative genomics revels a genus with tremendous synthesis potential of carbohydrate active enzymes and secondary metabolites.</title>
        <authorList>
            <person name="Sorensen T."/>
        </authorList>
    </citation>
    <scope>NUCLEOTIDE SEQUENCE [LARGE SCALE GENOMIC DNA]</scope>
    <source>
        <strain evidence="4 5">CBS 114990</strain>
    </source>
</reference>
<dbReference type="EMBL" id="JAQQWN010000009">
    <property type="protein sequence ID" value="KAK8066424.1"/>
    <property type="molecule type" value="Genomic_DNA"/>
</dbReference>
<dbReference type="RefSeq" id="XP_066663177.1">
    <property type="nucleotide sequence ID" value="XM_066817485.1"/>
</dbReference>
<dbReference type="GeneID" id="92050545"/>
<dbReference type="PRINTS" id="PR00080">
    <property type="entry name" value="SDRFAMILY"/>
</dbReference>
<sequence>MRADRIAKAARKCLYVDSPRPRDPTEPFEAFLISPGKNIPIVGGCSPDGSYESSDWDNFNELFSRTSNESDSVPDDSRFDFEGWKRIDNILDEMTLPLAFSELKLAMVEGSDEMNRFVMDLFSSLVPCFHAALKIVGILATSYYLYNAVDFVALYLKPSKLHRYLHNTETRPAWALVTGGTSGIGKNFAHELAERGFNVVVHGRNREKCVKVVEGLRKSFPAREFRILIADAERVACGNCNQRDATTRDEKYVDFDAILSSLEDLNLTVLINNAGGVPRSPAFEALECTPEQQITSTVCLNLSFPMQLMSRLIPLLKKNSPALVMNIGSLSDLGIPYLAPYASSKTSLMSLTTIVAREMRIGRHDVEILGVRVGSVTDVSHTSAAASLVMPDARTMARAALSRVGCGRSNVIGYLPTPSRQPRWD</sequence>